<accession>A0A1G1Z4G0</accession>
<dbReference type="AlphaFoldDB" id="A0A1G1Z4G0"/>
<sequence length="230" mass="24887">MKKPLLVIIPLLIIVAFFVLKGSSEDSWVCSDGNWVKHGNPSAPMPMFGCGSGEEAIDGETITFAKAGVITVNNPGLELGVPYLVYEEPGKPAITQQLVISEMSVCVSGTGSLPCVAMSVSPDVAFHGKQAVVEGIIDGDVVAVRVLRIFGENDLRFVPEPGRLFISWADAQTLIRKCNVRQVSQAHSLAIYLERKDGKEFYTIEPMIDDIFEVVQENSVACGDIIMATE</sequence>
<dbReference type="EMBL" id="MHIZ01000037">
    <property type="protein sequence ID" value="OGY59299.1"/>
    <property type="molecule type" value="Genomic_DNA"/>
</dbReference>
<gene>
    <name evidence="1" type="ORF">A3I31_02170</name>
</gene>
<comment type="caution">
    <text evidence="1">The sequence shown here is derived from an EMBL/GenBank/DDBJ whole genome shotgun (WGS) entry which is preliminary data.</text>
</comment>
<proteinExistence type="predicted"/>
<dbReference type="Proteomes" id="UP000178808">
    <property type="component" value="Unassembled WGS sequence"/>
</dbReference>
<reference evidence="1 2" key="1">
    <citation type="journal article" date="2016" name="Nat. Commun.">
        <title>Thousands of microbial genomes shed light on interconnected biogeochemical processes in an aquifer system.</title>
        <authorList>
            <person name="Anantharaman K."/>
            <person name="Brown C.T."/>
            <person name="Hug L.A."/>
            <person name="Sharon I."/>
            <person name="Castelle C.J."/>
            <person name="Probst A.J."/>
            <person name="Thomas B.C."/>
            <person name="Singh A."/>
            <person name="Wilkins M.J."/>
            <person name="Karaoz U."/>
            <person name="Brodie E.L."/>
            <person name="Williams K.H."/>
            <person name="Hubbard S.S."/>
            <person name="Banfield J.F."/>
        </authorList>
    </citation>
    <scope>NUCLEOTIDE SEQUENCE [LARGE SCALE GENOMIC DNA]</scope>
</reference>
<organism evidence="1 2">
    <name type="scientific">Candidatus Colwellbacteria bacterium RIFCSPLOWO2_02_FULL_44_20b</name>
    <dbReference type="NCBI Taxonomy" id="1797691"/>
    <lineage>
        <taxon>Bacteria</taxon>
        <taxon>Candidatus Colwelliibacteriota</taxon>
    </lineage>
</organism>
<evidence type="ECO:0000313" key="2">
    <source>
        <dbReference type="Proteomes" id="UP000178808"/>
    </source>
</evidence>
<protein>
    <submittedName>
        <fullName evidence="1">Uncharacterized protein</fullName>
    </submittedName>
</protein>
<name>A0A1G1Z4G0_9BACT</name>
<evidence type="ECO:0000313" key="1">
    <source>
        <dbReference type="EMBL" id="OGY59299.1"/>
    </source>
</evidence>